<dbReference type="SUPFAM" id="SSF140490">
    <property type="entry name" value="Nqo1C-terminal domain-like"/>
    <property type="match status" value="1"/>
</dbReference>
<evidence type="ECO:0000256" key="2">
    <source>
        <dbReference type="ARBA" id="ARBA00022485"/>
    </source>
</evidence>
<dbReference type="GO" id="GO:0051539">
    <property type="term" value="F:4 iron, 4 sulfur cluster binding"/>
    <property type="evidence" value="ECO:0007669"/>
    <property type="project" value="UniProtKB-KW"/>
</dbReference>
<dbReference type="InterPro" id="IPR011538">
    <property type="entry name" value="Nuo51_FMN-bd"/>
</dbReference>
<name>A0A3N2GRY2_9PSEU</name>
<dbReference type="InterPro" id="IPR019554">
    <property type="entry name" value="Soluble_ligand-bd"/>
</dbReference>
<evidence type="ECO:0000313" key="8">
    <source>
        <dbReference type="Proteomes" id="UP000274843"/>
    </source>
</evidence>
<dbReference type="InterPro" id="IPR037207">
    <property type="entry name" value="Nuop51_4Fe4S-bd_sf"/>
</dbReference>
<feature type="domain" description="NADH-ubiquinone oxidoreductase 51kDa subunit iron-sulphur binding" evidence="6">
    <location>
        <begin position="278"/>
        <end position="323"/>
    </location>
</feature>
<proteinExistence type="inferred from homology"/>
<dbReference type="Proteomes" id="UP000274843">
    <property type="component" value="Unassembled WGS sequence"/>
</dbReference>
<dbReference type="GO" id="GO:0046872">
    <property type="term" value="F:metal ion binding"/>
    <property type="evidence" value="ECO:0007669"/>
    <property type="project" value="UniProtKB-KW"/>
</dbReference>
<dbReference type="PANTHER" id="PTHR43578:SF3">
    <property type="entry name" value="NADH-QUINONE OXIDOREDUCTASE SUBUNIT F"/>
    <property type="match status" value="1"/>
</dbReference>
<dbReference type="Pfam" id="PF10589">
    <property type="entry name" value="NADH_4Fe-4S"/>
    <property type="match status" value="1"/>
</dbReference>
<dbReference type="InterPro" id="IPR037225">
    <property type="entry name" value="Nuo51_FMN-bd_sf"/>
</dbReference>
<keyword evidence="4" id="KW-0408">Iron</keyword>
<dbReference type="GeneID" id="301843080"/>
<dbReference type="Gene3D" id="1.20.1440.230">
    <property type="entry name" value="NADH-ubiquinone oxidoreductase 51kDa subunit, iron-sulphur binding domain"/>
    <property type="match status" value="1"/>
</dbReference>
<dbReference type="SUPFAM" id="SSF142984">
    <property type="entry name" value="Nqo1 middle domain-like"/>
    <property type="match status" value="1"/>
</dbReference>
<keyword evidence="7" id="KW-0830">Ubiquinone</keyword>
<evidence type="ECO:0000259" key="6">
    <source>
        <dbReference type="SMART" id="SM00928"/>
    </source>
</evidence>
<dbReference type="EMBL" id="RKHY01000001">
    <property type="protein sequence ID" value="ROS39347.1"/>
    <property type="molecule type" value="Genomic_DNA"/>
</dbReference>
<reference evidence="7 8" key="1">
    <citation type="submission" date="2018-11" db="EMBL/GenBank/DDBJ databases">
        <title>Sequencing the genomes of 1000 actinobacteria strains.</title>
        <authorList>
            <person name="Klenk H.-P."/>
        </authorList>
    </citation>
    <scope>NUCLEOTIDE SEQUENCE [LARGE SCALE GENOMIC DNA]</scope>
    <source>
        <strain evidence="7 8">DSM 44348</strain>
    </source>
</reference>
<evidence type="ECO:0000313" key="7">
    <source>
        <dbReference type="EMBL" id="ROS39347.1"/>
    </source>
</evidence>
<dbReference type="AlphaFoldDB" id="A0A3N2GRY2"/>
<evidence type="ECO:0000256" key="1">
    <source>
        <dbReference type="ARBA" id="ARBA00007523"/>
    </source>
</evidence>
<keyword evidence="3" id="KW-0479">Metal-binding</keyword>
<keyword evidence="8" id="KW-1185">Reference proteome</keyword>
<keyword evidence="5" id="KW-0411">Iron-sulfur</keyword>
<gene>
    <name evidence="7" type="ORF">EDD35_1649</name>
</gene>
<organism evidence="7 8">
    <name type="scientific">Amycolatopsis thermoflava</name>
    <dbReference type="NCBI Taxonomy" id="84480"/>
    <lineage>
        <taxon>Bacteria</taxon>
        <taxon>Bacillati</taxon>
        <taxon>Actinomycetota</taxon>
        <taxon>Actinomycetes</taxon>
        <taxon>Pseudonocardiales</taxon>
        <taxon>Pseudonocardiaceae</taxon>
        <taxon>Amycolatopsis</taxon>
        <taxon>Amycolatopsis methanolica group</taxon>
    </lineage>
</organism>
<evidence type="ECO:0000256" key="5">
    <source>
        <dbReference type="ARBA" id="ARBA00023014"/>
    </source>
</evidence>
<evidence type="ECO:0000256" key="4">
    <source>
        <dbReference type="ARBA" id="ARBA00023004"/>
    </source>
</evidence>
<comment type="caution">
    <text evidence="7">The sequence shown here is derived from an EMBL/GenBank/DDBJ whole genome shotgun (WGS) entry which is preliminary data.</text>
</comment>
<dbReference type="Pfam" id="PF01512">
    <property type="entry name" value="Complex1_51K"/>
    <property type="match status" value="1"/>
</dbReference>
<evidence type="ECO:0000256" key="3">
    <source>
        <dbReference type="ARBA" id="ARBA00022723"/>
    </source>
</evidence>
<comment type="similarity">
    <text evidence="1">Belongs to the complex I 51 kDa subunit family.</text>
</comment>
<sequence length="370" mass="37772">MTVLEAAAPDLAAHESRNGPIPWGRDVVGDLAAAGLTGRGGAGFPAARKLAGMKPGGVVIANGAEGEPASRKDHTLLSVAPHLVLDGLQLVAEAAGAREVCCYVSPRSAMAVRTALAERREWDARPVRVVVAPETFLAGQESAVIAAVEGRRAVPADRLRPGVHSGYLVQNVETLAHVAQIVRYGPAWFRSRGTADEPGTFLATVGGAVRSPGVYEVPFGTPLPVLLDKAGGAGPLRAVLVGGYHGAWMAPDVTLSRAAAGSLGAGVVVALGAADCGLQAAARIGDYLARESARQCGPCRNGLPALAGVLSGLAAGDAELARGAGALASLVEGRGACHHPDGTARFVRSTVRMFADEIARHGRGECVARR</sequence>
<dbReference type="PANTHER" id="PTHR43578">
    <property type="entry name" value="NADH-QUINONE OXIDOREDUCTASE SUBUNIT F"/>
    <property type="match status" value="1"/>
</dbReference>
<dbReference type="SMART" id="SM00928">
    <property type="entry name" value="NADH_4Fe-4S"/>
    <property type="match status" value="1"/>
</dbReference>
<dbReference type="RefSeq" id="WP_123683396.1">
    <property type="nucleotide sequence ID" value="NZ_RKHY01000001.1"/>
</dbReference>
<protein>
    <submittedName>
        <fullName evidence="7">NADH:ubiquinone oxidoreductase subunit F (NADH-binding)</fullName>
    </submittedName>
</protein>
<dbReference type="InterPro" id="IPR019575">
    <property type="entry name" value="Nuop51_4Fe4S-bd"/>
</dbReference>
<dbReference type="Pfam" id="PF10531">
    <property type="entry name" value="SLBB"/>
    <property type="match status" value="1"/>
</dbReference>
<keyword evidence="2" id="KW-0004">4Fe-4S</keyword>
<accession>A0A3N2GRY2</accession>
<dbReference type="Gene3D" id="3.40.50.11540">
    <property type="entry name" value="NADH-ubiquinone oxidoreductase 51kDa subunit"/>
    <property type="match status" value="1"/>
</dbReference>
<dbReference type="Gene3D" id="3.10.20.600">
    <property type="match status" value="1"/>
</dbReference>
<dbReference type="SUPFAM" id="SSF142019">
    <property type="entry name" value="Nqo1 FMN-binding domain-like"/>
    <property type="match status" value="1"/>
</dbReference>